<dbReference type="RefSeq" id="WP_129404964.1">
    <property type="nucleotide sequence ID" value="NZ_SBKP01000014.1"/>
</dbReference>
<sequence length="76" mass="8445">MDKLVEIVAKSLMLPAEKITEELKYNSIPEWDSVAHMALVTELEDAYGIMLETDDIVGMSSVAKIREILSKYDAAA</sequence>
<dbReference type="Gene3D" id="1.10.1200.10">
    <property type="entry name" value="ACP-like"/>
    <property type="match status" value="1"/>
</dbReference>
<dbReference type="SUPFAM" id="SSF47336">
    <property type="entry name" value="ACP-like"/>
    <property type="match status" value="1"/>
</dbReference>
<name>A0A4Q1KFN0_9SPHN</name>
<dbReference type="InterPro" id="IPR036736">
    <property type="entry name" value="ACP-like_sf"/>
</dbReference>
<protein>
    <submittedName>
        <fullName evidence="1">Acyl carrier protein</fullName>
    </submittedName>
</protein>
<gene>
    <name evidence="1" type="ORF">EQG66_12680</name>
</gene>
<reference evidence="2" key="1">
    <citation type="submission" date="2019-01" db="EMBL/GenBank/DDBJ databases">
        <title>Cytophagaceae bacterium strain CAR-16.</title>
        <authorList>
            <person name="Chen W.-M."/>
        </authorList>
    </citation>
    <scope>NUCLEOTIDE SEQUENCE [LARGE SCALE GENOMIC DNA]</scope>
    <source>
        <strain evidence="2">CHR27</strain>
    </source>
</reference>
<organism evidence="1 2">
    <name type="scientific">Sphingobium fluviale</name>
    <dbReference type="NCBI Taxonomy" id="2506423"/>
    <lineage>
        <taxon>Bacteria</taxon>
        <taxon>Pseudomonadati</taxon>
        <taxon>Pseudomonadota</taxon>
        <taxon>Alphaproteobacteria</taxon>
        <taxon>Sphingomonadales</taxon>
        <taxon>Sphingomonadaceae</taxon>
        <taxon>Sphingobium</taxon>
    </lineage>
</organism>
<keyword evidence="2" id="KW-1185">Reference proteome</keyword>
<evidence type="ECO:0000313" key="1">
    <source>
        <dbReference type="EMBL" id="RXR26558.1"/>
    </source>
</evidence>
<dbReference type="AlphaFoldDB" id="A0A4Q1KFN0"/>
<evidence type="ECO:0000313" key="2">
    <source>
        <dbReference type="Proteomes" id="UP000290958"/>
    </source>
</evidence>
<proteinExistence type="predicted"/>
<accession>A0A4Q1KFN0</accession>
<dbReference type="EMBL" id="SBKP01000014">
    <property type="protein sequence ID" value="RXR26558.1"/>
    <property type="molecule type" value="Genomic_DNA"/>
</dbReference>
<comment type="caution">
    <text evidence="1">The sequence shown here is derived from an EMBL/GenBank/DDBJ whole genome shotgun (WGS) entry which is preliminary data.</text>
</comment>
<dbReference type="Proteomes" id="UP000290958">
    <property type="component" value="Unassembled WGS sequence"/>
</dbReference>
<dbReference type="OrthoDB" id="9811033at2"/>